<gene>
    <name evidence="1" type="ORF">DFQ07_0339</name>
</gene>
<comment type="caution">
    <text evidence="1">The sequence shown here is derived from an EMBL/GenBank/DDBJ whole genome shotgun (WGS) entry which is preliminary data.</text>
</comment>
<name>A0A4R6TKT1_9FLAO</name>
<dbReference type="AlphaFoldDB" id="A0A4R6TKT1"/>
<accession>A0A4R6TKT1</accession>
<dbReference type="CDD" id="cd16377">
    <property type="entry name" value="23S_rRNA_IVP_like"/>
    <property type="match status" value="1"/>
</dbReference>
<dbReference type="OrthoDB" id="9811959at2"/>
<dbReference type="Proteomes" id="UP000295390">
    <property type="component" value="Unassembled WGS sequence"/>
</dbReference>
<dbReference type="SUPFAM" id="SSF158446">
    <property type="entry name" value="IVS-encoded protein-like"/>
    <property type="match status" value="1"/>
</dbReference>
<reference evidence="1 2" key="1">
    <citation type="submission" date="2019-03" db="EMBL/GenBank/DDBJ databases">
        <title>Genomic Encyclopedia of Type Strains, Phase III (KMG-III): the genomes of soil and plant-associated and newly described type strains.</title>
        <authorList>
            <person name="Whitman W."/>
        </authorList>
    </citation>
    <scope>NUCLEOTIDE SEQUENCE [LARGE SCALE GENOMIC DNA]</scope>
    <source>
        <strain evidence="1 2">CECT 8283</strain>
    </source>
</reference>
<dbReference type="InterPro" id="IPR036583">
    <property type="entry name" value="23S_rRNA_IVS_sf"/>
</dbReference>
<protein>
    <submittedName>
        <fullName evidence="1">Four helix bundle protein</fullName>
    </submittedName>
</protein>
<dbReference type="EMBL" id="SNYH01000001">
    <property type="protein sequence ID" value="TDQ30004.1"/>
    <property type="molecule type" value="Genomic_DNA"/>
</dbReference>
<dbReference type="NCBIfam" id="TIGR02436">
    <property type="entry name" value="four helix bundle protein"/>
    <property type="match status" value="1"/>
</dbReference>
<dbReference type="PANTHER" id="PTHR38471">
    <property type="entry name" value="FOUR HELIX BUNDLE PROTEIN"/>
    <property type="match status" value="1"/>
</dbReference>
<evidence type="ECO:0000313" key="1">
    <source>
        <dbReference type="EMBL" id="TDQ30004.1"/>
    </source>
</evidence>
<proteinExistence type="predicted"/>
<dbReference type="Gene3D" id="1.20.1440.60">
    <property type="entry name" value="23S rRNA-intervening sequence"/>
    <property type="match status" value="1"/>
</dbReference>
<organism evidence="1 2">
    <name type="scientific">Tenacibaculum caenipelagi</name>
    <dbReference type="NCBI Taxonomy" id="1325435"/>
    <lineage>
        <taxon>Bacteria</taxon>
        <taxon>Pseudomonadati</taxon>
        <taxon>Bacteroidota</taxon>
        <taxon>Flavobacteriia</taxon>
        <taxon>Flavobacteriales</taxon>
        <taxon>Flavobacteriaceae</taxon>
        <taxon>Tenacibaculum</taxon>
    </lineage>
</organism>
<dbReference type="InterPro" id="IPR012657">
    <property type="entry name" value="23S_rRNA-intervening_sequence"/>
</dbReference>
<dbReference type="Pfam" id="PF05635">
    <property type="entry name" value="23S_rRNA_IVP"/>
    <property type="match status" value="1"/>
</dbReference>
<sequence>MKNTTSFEDLLVWKKGHQFVLEVYKISKQFPKEEAYGLTSQFRRAAISITANIAEGYKRINNKEKLRFYNIAQASLEECRYFLILSKDLDYVKSISKEKELIEEVSKMLNAYCRSILNKS</sequence>
<keyword evidence="2" id="KW-1185">Reference proteome</keyword>
<dbReference type="RefSeq" id="WP_133534542.1">
    <property type="nucleotide sequence ID" value="NZ_SNYH01000001.1"/>
</dbReference>
<dbReference type="PANTHER" id="PTHR38471:SF2">
    <property type="entry name" value="FOUR HELIX BUNDLE PROTEIN"/>
    <property type="match status" value="1"/>
</dbReference>
<evidence type="ECO:0000313" key="2">
    <source>
        <dbReference type="Proteomes" id="UP000295390"/>
    </source>
</evidence>